<dbReference type="Proteomes" id="UP000253250">
    <property type="component" value="Unassembled WGS sequence"/>
</dbReference>
<feature type="binding site" evidence="7">
    <location>
        <begin position="239"/>
        <end position="242"/>
    </location>
    <ligand>
        <name>GTP</name>
        <dbReference type="ChEBI" id="CHEBI:37565"/>
    </ligand>
</feature>
<dbReference type="FunFam" id="3.40.50.11060:FF:000001">
    <property type="entry name" value="GTPase HflX"/>
    <property type="match status" value="1"/>
</dbReference>
<dbReference type="NCBIfam" id="TIGR03156">
    <property type="entry name" value="GTP_HflX"/>
    <property type="match status" value="1"/>
</dbReference>
<feature type="binding site" evidence="7">
    <location>
        <begin position="305"/>
        <end position="308"/>
    </location>
    <ligand>
        <name>GTP</name>
        <dbReference type="ChEBI" id="CHEBI:37565"/>
    </ligand>
</feature>
<comment type="cofactor">
    <cofactor evidence="8">
        <name>Mg(2+)</name>
        <dbReference type="ChEBI" id="CHEBI:18420"/>
    </cofactor>
</comment>
<dbReference type="Pfam" id="PF13167">
    <property type="entry name" value="GTP-bdg_N"/>
    <property type="match status" value="1"/>
</dbReference>
<dbReference type="FunFam" id="3.40.50.300:FF:000173">
    <property type="entry name" value="GTPase HflX"/>
    <property type="match status" value="1"/>
</dbReference>
<keyword evidence="4 8" id="KW-0460">Magnesium</keyword>
<feature type="binding site" evidence="7">
    <location>
        <begin position="330"/>
        <end position="332"/>
    </location>
    <ligand>
        <name>GTP</name>
        <dbReference type="ChEBI" id="CHEBI:37565"/>
    </ligand>
</feature>
<dbReference type="Gene3D" id="6.10.250.2860">
    <property type="match status" value="1"/>
</dbReference>
<evidence type="ECO:0000313" key="10">
    <source>
        <dbReference type="Proteomes" id="UP000253250"/>
    </source>
</evidence>
<dbReference type="GO" id="GO:0003924">
    <property type="term" value="F:GTPase activity"/>
    <property type="evidence" value="ECO:0007669"/>
    <property type="project" value="UniProtKB-UniRule"/>
</dbReference>
<dbReference type="HAMAP" id="MF_00900">
    <property type="entry name" value="GTPase_HflX"/>
    <property type="match status" value="1"/>
</dbReference>
<dbReference type="Pfam" id="PF01926">
    <property type="entry name" value="MMR_HSR1"/>
    <property type="match status" value="1"/>
</dbReference>
<dbReference type="GO" id="GO:0005525">
    <property type="term" value="F:GTP binding"/>
    <property type="evidence" value="ECO:0007669"/>
    <property type="project" value="UniProtKB-UniRule"/>
</dbReference>
<dbReference type="InterPro" id="IPR042108">
    <property type="entry name" value="GTPase_HflX_N_sf"/>
</dbReference>
<comment type="similarity">
    <text evidence="6">Belongs to the TRAFAC class OBG-HflX-like GTPase superfamily. HflX GTPase family.</text>
</comment>
<evidence type="ECO:0000313" key="9">
    <source>
        <dbReference type="EMBL" id="RCN55924.1"/>
    </source>
</evidence>
<keyword evidence="1 6" id="KW-0963">Cytoplasm</keyword>
<dbReference type="InterPro" id="IPR032305">
    <property type="entry name" value="GTP-bd_M"/>
</dbReference>
<evidence type="ECO:0000256" key="8">
    <source>
        <dbReference type="PIRSR" id="PIRSR006809-2"/>
    </source>
</evidence>
<comment type="subunit">
    <text evidence="6">Monomer. Associates with the 50S ribosomal subunit.</text>
</comment>
<dbReference type="OrthoDB" id="9812272at2"/>
<keyword evidence="10" id="KW-1185">Reference proteome</keyword>
<dbReference type="NCBIfam" id="NF008280">
    <property type="entry name" value="PRK11058.1"/>
    <property type="match status" value="1"/>
</dbReference>
<organism evidence="9 10">
    <name type="scientific">Acidiferrobacter thiooxydans</name>
    <dbReference type="NCBI Taxonomy" id="163359"/>
    <lineage>
        <taxon>Bacteria</taxon>
        <taxon>Pseudomonadati</taxon>
        <taxon>Pseudomonadota</taxon>
        <taxon>Gammaproteobacteria</taxon>
        <taxon>Acidiferrobacterales</taxon>
        <taxon>Acidiferrobacteraceae</taxon>
        <taxon>Acidiferrobacter</taxon>
    </lineage>
</organism>
<feature type="binding site" evidence="7">
    <location>
        <begin position="217"/>
        <end position="221"/>
    </location>
    <ligand>
        <name>GTP</name>
        <dbReference type="ChEBI" id="CHEBI:37565"/>
    </ligand>
</feature>
<keyword evidence="5 6" id="KW-0342">GTP-binding</keyword>
<keyword evidence="2 8" id="KW-0479">Metal-binding</keyword>
<dbReference type="Gene3D" id="3.40.50.300">
    <property type="entry name" value="P-loop containing nucleotide triphosphate hydrolases"/>
    <property type="match status" value="1"/>
</dbReference>
<dbReference type="AlphaFoldDB" id="A0A1C2G2C1"/>
<evidence type="ECO:0000256" key="5">
    <source>
        <dbReference type="ARBA" id="ARBA00023134"/>
    </source>
</evidence>
<comment type="subcellular location">
    <subcellularLocation>
        <location evidence="6">Cytoplasm</location>
    </subcellularLocation>
    <text evidence="6">May associate with membranes.</text>
</comment>
<dbReference type="PANTHER" id="PTHR10229:SF0">
    <property type="entry name" value="GTP-BINDING PROTEIN 6-RELATED"/>
    <property type="match status" value="1"/>
</dbReference>
<dbReference type="InterPro" id="IPR006073">
    <property type="entry name" value="GTP-bd"/>
</dbReference>
<dbReference type="InterPro" id="IPR030394">
    <property type="entry name" value="G_HFLX_dom"/>
</dbReference>
<dbReference type="InterPro" id="IPR025121">
    <property type="entry name" value="GTPase_HflX_N"/>
</dbReference>
<evidence type="ECO:0000256" key="6">
    <source>
        <dbReference type="HAMAP-Rule" id="MF_00900"/>
    </source>
</evidence>
<gene>
    <name evidence="6" type="primary">hflX</name>
    <name evidence="9" type="ORF">C4900_08475</name>
</gene>
<dbReference type="InterPro" id="IPR027417">
    <property type="entry name" value="P-loop_NTPase"/>
</dbReference>
<dbReference type="SUPFAM" id="SSF52540">
    <property type="entry name" value="P-loop containing nucleoside triphosphate hydrolases"/>
    <property type="match status" value="1"/>
</dbReference>
<protein>
    <recommendedName>
        <fullName evidence="6">GTPase HflX</fullName>
    </recommendedName>
    <alternativeName>
        <fullName evidence="6">GTP-binding protein HflX</fullName>
    </alternativeName>
</protein>
<comment type="function">
    <text evidence="6">GTPase that associates with the 50S ribosomal subunit and may have a role during protein synthesis or ribosome biogenesis.</text>
</comment>
<reference evidence="9 10" key="1">
    <citation type="submission" date="2018-02" db="EMBL/GenBank/DDBJ databases">
        <title>Insights into the biology of acidophilic members of the Acidiferrobacteraceae family derived from comparative genomic analyses.</title>
        <authorList>
            <person name="Issotta F."/>
            <person name="Thyssen C."/>
            <person name="Mena C."/>
            <person name="Moya A."/>
            <person name="Bellenberg S."/>
            <person name="Sproer C."/>
            <person name="Covarrubias P.C."/>
            <person name="Sand W."/>
            <person name="Quatrini R."/>
            <person name="Vera M."/>
        </authorList>
    </citation>
    <scope>NUCLEOTIDE SEQUENCE [LARGE SCALE GENOMIC DNA]</scope>
    <source>
        <strain evidence="10">m-1</strain>
    </source>
</reference>
<feature type="binding site" evidence="8">
    <location>
        <position position="219"/>
    </location>
    <ligand>
        <name>Mg(2+)</name>
        <dbReference type="ChEBI" id="CHEBI:18420"/>
    </ligand>
</feature>
<dbReference type="CDD" id="cd01878">
    <property type="entry name" value="HflX"/>
    <property type="match status" value="1"/>
</dbReference>
<proteinExistence type="inferred from homology"/>
<evidence type="ECO:0000256" key="3">
    <source>
        <dbReference type="ARBA" id="ARBA00022741"/>
    </source>
</evidence>
<evidence type="ECO:0000256" key="1">
    <source>
        <dbReference type="ARBA" id="ARBA00022490"/>
    </source>
</evidence>
<dbReference type="EMBL" id="PSYR01000002">
    <property type="protein sequence ID" value="RCN55924.1"/>
    <property type="molecule type" value="Genomic_DNA"/>
</dbReference>
<dbReference type="GO" id="GO:0046872">
    <property type="term" value="F:metal ion binding"/>
    <property type="evidence" value="ECO:0007669"/>
    <property type="project" value="UniProtKB-KW"/>
</dbReference>
<name>A0A1C2G2C1_9GAMM</name>
<dbReference type="PIRSF" id="PIRSF006809">
    <property type="entry name" value="GTP-binding_hflX_prd"/>
    <property type="match status" value="1"/>
</dbReference>
<dbReference type="Pfam" id="PF16360">
    <property type="entry name" value="GTP-bdg_M"/>
    <property type="match status" value="1"/>
</dbReference>
<dbReference type="InterPro" id="IPR016496">
    <property type="entry name" value="GTPase_HflX"/>
</dbReference>
<dbReference type="STRING" id="163359.A9R16_10550"/>
<dbReference type="PANTHER" id="PTHR10229">
    <property type="entry name" value="GTP-BINDING PROTEIN HFLX"/>
    <property type="match status" value="1"/>
</dbReference>
<evidence type="ECO:0000256" key="4">
    <source>
        <dbReference type="ARBA" id="ARBA00022842"/>
    </source>
</evidence>
<evidence type="ECO:0000256" key="7">
    <source>
        <dbReference type="PIRSR" id="PIRSR006809-1"/>
    </source>
</evidence>
<accession>A0A1C2G2C1</accession>
<comment type="caution">
    <text evidence="9">The sequence shown here is derived from an EMBL/GenBank/DDBJ whole genome shotgun (WGS) entry which is preliminary data.</text>
</comment>
<feature type="binding site" evidence="7">
    <location>
        <begin position="192"/>
        <end position="199"/>
    </location>
    <ligand>
        <name>GTP</name>
        <dbReference type="ChEBI" id="CHEBI:37565"/>
    </ligand>
</feature>
<dbReference type="GO" id="GO:0043022">
    <property type="term" value="F:ribosome binding"/>
    <property type="evidence" value="ECO:0007669"/>
    <property type="project" value="TreeGrafter"/>
</dbReference>
<dbReference type="PRINTS" id="PR00326">
    <property type="entry name" value="GTP1OBG"/>
</dbReference>
<sequence>MVHLRLADAEEQEDLEELRLLALSAGAEIVGVVEGARQQPDSATYVGSGKAEEVRALVASTGAELVVVNAALSPGQERNLEKAVAARVLDRTGLILDIFAQRAHSHEGKLQVQLAQLEHLSTRLVRGWTHLERQKGGIGLRGPGETQLESDRRMIGERIRVLHKRLDKVRRQRLMRRRARLRSVVPTVSLVGYTNAGKSSLFNVLTGAGVYAADRLFATLDPTMRRVELAGAGAMILADTVGFIRHLPHGLVAAFRSTLEEVQFADLLLHVVDASHPDHYAYEEQVNRVLAEIGAEDVPRLMVMNKIDAIGDQPRIEVDGFGQARRVFVSAHTGAGLDGLLDAIHQRLGPLQVQAVIRIPLHEGRLRSRLYGAGTVLSEAVEGDMLLMTLAMSREAGRWIAAEQGVEVTFMASGEKEQDEVGVGHA</sequence>
<keyword evidence="3 6" id="KW-0547">Nucleotide-binding</keyword>
<dbReference type="GO" id="GO:0005737">
    <property type="term" value="C:cytoplasm"/>
    <property type="evidence" value="ECO:0007669"/>
    <property type="project" value="UniProtKB-SubCell"/>
</dbReference>
<evidence type="ECO:0000256" key="2">
    <source>
        <dbReference type="ARBA" id="ARBA00022723"/>
    </source>
</evidence>
<feature type="binding site" evidence="8">
    <location>
        <position position="199"/>
    </location>
    <ligand>
        <name>Mg(2+)</name>
        <dbReference type="ChEBI" id="CHEBI:18420"/>
    </ligand>
</feature>
<dbReference type="Gene3D" id="3.40.50.11060">
    <property type="entry name" value="GTPase HflX, N-terminal domain"/>
    <property type="match status" value="1"/>
</dbReference>
<dbReference type="PROSITE" id="PS51705">
    <property type="entry name" value="G_HFLX"/>
    <property type="match status" value="1"/>
</dbReference>